<protein>
    <submittedName>
        <fullName evidence="2">Uncharacterized protein</fullName>
    </submittedName>
</protein>
<dbReference type="EMBL" id="KT221033">
    <property type="protein sequence ID" value="AKY02199.1"/>
    <property type="molecule type" value="Genomic_DNA"/>
</dbReference>
<organism evidence="2 3">
    <name type="scientific">Streptomyces phage SF1</name>
    <dbReference type="NCBI Taxonomy" id="1690817"/>
    <lineage>
        <taxon>Viruses</taxon>
        <taxon>Duplodnaviria</taxon>
        <taxon>Heunggongvirae</taxon>
        <taxon>Uroviricota</taxon>
        <taxon>Caudoviricetes</taxon>
        <taxon>Sfunavirus</taxon>
        <taxon>Sfunavirus SF1</taxon>
    </lineage>
</organism>
<name>A0A0K1Y5C7_9CAUD</name>
<dbReference type="GeneID" id="26626382"/>
<dbReference type="KEGG" id="vg:26626382"/>
<accession>A0A0K1Y5C7</accession>
<dbReference type="Proteomes" id="UP000201570">
    <property type="component" value="Segment"/>
</dbReference>
<evidence type="ECO:0000313" key="2">
    <source>
        <dbReference type="EMBL" id="AKY02199.1"/>
    </source>
</evidence>
<gene>
    <name evidence="2" type="ORF">SF1_500</name>
</gene>
<evidence type="ECO:0000313" key="3">
    <source>
        <dbReference type="Proteomes" id="UP000201570"/>
    </source>
</evidence>
<feature type="region of interest" description="Disordered" evidence="1">
    <location>
        <begin position="127"/>
        <end position="146"/>
    </location>
</feature>
<feature type="compositionally biased region" description="Low complexity" evidence="1">
    <location>
        <begin position="132"/>
        <end position="143"/>
    </location>
</feature>
<evidence type="ECO:0000256" key="1">
    <source>
        <dbReference type="SAM" id="MobiDB-lite"/>
    </source>
</evidence>
<keyword evidence="3" id="KW-1185">Reference proteome</keyword>
<dbReference type="OrthoDB" id="31305at10239"/>
<proteinExistence type="predicted"/>
<reference evidence="2 3" key="1">
    <citation type="submission" date="2015-06" db="EMBL/GenBank/DDBJ databases">
        <title>Complete genomic sequence analysis of Two virulent actinophages of Streptomyces flavovirens.</title>
        <authorList>
            <person name="Sharaf A."/>
            <person name="Marie E."/>
            <person name="ElBaz R."/>
            <person name="Elmaghraby I."/>
            <person name="Mercati F."/>
        </authorList>
    </citation>
    <scope>NUCLEOTIDE SEQUENCE [LARGE SCALE GENOMIC DNA]</scope>
</reference>
<dbReference type="RefSeq" id="YP_009199298.1">
    <property type="nucleotide sequence ID" value="NC_028807.1"/>
</dbReference>
<sequence>MPTRHAYRCEVVAEGLADNGREITLATYRAVTPRLAARWARSTARRYARLLSPGPAEPYLGGARVTDFGRGCPRPDDDLRAWSDSAERYDDILRALASGHPFQLVVTDYDARYALCVYPLPVRNPAPPPVPARSARSRPYAGAGRHRKPRRLLLDLCGVS</sequence>